<evidence type="ECO:0000313" key="1">
    <source>
        <dbReference type="EMBL" id="KAA8894894.1"/>
    </source>
</evidence>
<dbReference type="InParanoid" id="A0A5J5EI27"/>
<reference evidence="1 2" key="1">
    <citation type="submission" date="2019-09" db="EMBL/GenBank/DDBJ databases">
        <title>Draft genome of the ectomycorrhizal ascomycete Sphaerosporella brunnea.</title>
        <authorList>
            <consortium name="DOE Joint Genome Institute"/>
            <person name="Benucci G.M."/>
            <person name="Marozzi G."/>
            <person name="Antonielli L."/>
            <person name="Sanchez S."/>
            <person name="Marco P."/>
            <person name="Wang X."/>
            <person name="Falini L.B."/>
            <person name="Barry K."/>
            <person name="Haridas S."/>
            <person name="Lipzen A."/>
            <person name="Labutti K."/>
            <person name="Grigoriev I.V."/>
            <person name="Murat C."/>
            <person name="Martin F."/>
            <person name="Albertini E."/>
            <person name="Donnini D."/>
            <person name="Bonito G."/>
        </authorList>
    </citation>
    <scope>NUCLEOTIDE SEQUENCE [LARGE SCALE GENOMIC DNA]</scope>
    <source>
        <strain evidence="1 2">Sb_GMNB300</strain>
    </source>
</reference>
<comment type="caution">
    <text evidence="1">The sequence shown here is derived from an EMBL/GenBank/DDBJ whole genome shotgun (WGS) entry which is preliminary data.</text>
</comment>
<protein>
    <submittedName>
        <fullName evidence="1">Uncharacterized protein</fullName>
    </submittedName>
</protein>
<evidence type="ECO:0000313" key="2">
    <source>
        <dbReference type="Proteomes" id="UP000326924"/>
    </source>
</evidence>
<gene>
    <name evidence="1" type="ORF">FN846DRAFT_370786</name>
</gene>
<name>A0A5J5EI27_9PEZI</name>
<keyword evidence="2" id="KW-1185">Reference proteome</keyword>
<organism evidence="1 2">
    <name type="scientific">Sphaerosporella brunnea</name>
    <dbReference type="NCBI Taxonomy" id="1250544"/>
    <lineage>
        <taxon>Eukaryota</taxon>
        <taxon>Fungi</taxon>
        <taxon>Dikarya</taxon>
        <taxon>Ascomycota</taxon>
        <taxon>Pezizomycotina</taxon>
        <taxon>Pezizomycetes</taxon>
        <taxon>Pezizales</taxon>
        <taxon>Pyronemataceae</taxon>
        <taxon>Sphaerosporella</taxon>
    </lineage>
</organism>
<proteinExistence type="predicted"/>
<dbReference type="AlphaFoldDB" id="A0A5J5EI27"/>
<sequence length="277" mass="32022">MQPQEFDECERSITKKKGLTVGRLGLVFRNLISTCYRKRRADAWRSNILLALGKKAKNGKNVTTHDGNWQTKAFLEFEVNVKGELLILTCPYRSLQIQCFQASWPCRGSNITWPQLRQPRRQHGLCRQQTQRHCLYPNAARRRMRRVPCSSPLKGGAWLFSYRRWLDSRVIKGFHAQDLNQPEALLVLRKQAAKGLAEVIVIQRTSPRRTHGAGIINYHRPSDGCGNLFRFVPTVVFRTKGWLFGTLRKKERKAPLIRIPVSANQKTHHLFPFPQLS</sequence>
<accession>A0A5J5EI27</accession>
<dbReference type="Proteomes" id="UP000326924">
    <property type="component" value="Unassembled WGS sequence"/>
</dbReference>
<dbReference type="EMBL" id="VXIS01000303">
    <property type="protein sequence ID" value="KAA8894894.1"/>
    <property type="molecule type" value="Genomic_DNA"/>
</dbReference>